<protein>
    <recommendedName>
        <fullName evidence="4">Secreted protein</fullName>
    </recommendedName>
</protein>
<evidence type="ECO:0008006" key="4">
    <source>
        <dbReference type="Google" id="ProtNLM"/>
    </source>
</evidence>
<dbReference type="Proteomes" id="UP000233837">
    <property type="component" value="Unassembled WGS sequence"/>
</dbReference>
<evidence type="ECO:0000313" key="3">
    <source>
        <dbReference type="Proteomes" id="UP000233837"/>
    </source>
</evidence>
<keyword evidence="3" id="KW-1185">Reference proteome</keyword>
<evidence type="ECO:0000313" key="2">
    <source>
        <dbReference type="EMBL" id="PKU66961.1"/>
    </source>
</evidence>
<feature type="chain" id="PRO_5014180868" description="Secreted protein" evidence="1">
    <location>
        <begin position="27"/>
        <end position="99"/>
    </location>
</feature>
<evidence type="ECO:0000256" key="1">
    <source>
        <dbReference type="SAM" id="SignalP"/>
    </source>
</evidence>
<sequence length="99" mass="10754">MMLCSMPNGNALICLLMIVMMRKSAQVVAPSEDARALLCAKVALSASALVVRSVASQIALVRLALILLTTQQTETLLSVRAFCYQHSENYHQCLLICSV</sequence>
<accession>A0A2I0VU79</accession>
<gene>
    <name evidence="2" type="ORF">MA16_Dca017281</name>
</gene>
<dbReference type="EMBL" id="KZ503234">
    <property type="protein sequence ID" value="PKU66961.1"/>
    <property type="molecule type" value="Genomic_DNA"/>
</dbReference>
<organism evidence="2 3">
    <name type="scientific">Dendrobium catenatum</name>
    <dbReference type="NCBI Taxonomy" id="906689"/>
    <lineage>
        <taxon>Eukaryota</taxon>
        <taxon>Viridiplantae</taxon>
        <taxon>Streptophyta</taxon>
        <taxon>Embryophyta</taxon>
        <taxon>Tracheophyta</taxon>
        <taxon>Spermatophyta</taxon>
        <taxon>Magnoliopsida</taxon>
        <taxon>Liliopsida</taxon>
        <taxon>Asparagales</taxon>
        <taxon>Orchidaceae</taxon>
        <taxon>Epidendroideae</taxon>
        <taxon>Malaxideae</taxon>
        <taxon>Dendrobiinae</taxon>
        <taxon>Dendrobium</taxon>
    </lineage>
</organism>
<name>A0A2I0VU79_9ASPA</name>
<dbReference type="AlphaFoldDB" id="A0A2I0VU79"/>
<keyword evidence="1" id="KW-0732">Signal</keyword>
<reference evidence="2 3" key="1">
    <citation type="journal article" date="2016" name="Sci. Rep.">
        <title>The Dendrobium catenatum Lindl. genome sequence provides insights into polysaccharide synthase, floral development and adaptive evolution.</title>
        <authorList>
            <person name="Zhang G.Q."/>
            <person name="Xu Q."/>
            <person name="Bian C."/>
            <person name="Tsai W.C."/>
            <person name="Yeh C.M."/>
            <person name="Liu K.W."/>
            <person name="Yoshida K."/>
            <person name="Zhang L.S."/>
            <person name="Chang S.B."/>
            <person name="Chen F."/>
            <person name="Shi Y."/>
            <person name="Su Y.Y."/>
            <person name="Zhang Y.Q."/>
            <person name="Chen L.J."/>
            <person name="Yin Y."/>
            <person name="Lin M."/>
            <person name="Huang H."/>
            <person name="Deng H."/>
            <person name="Wang Z.W."/>
            <person name="Zhu S.L."/>
            <person name="Zhao X."/>
            <person name="Deng C."/>
            <person name="Niu S.C."/>
            <person name="Huang J."/>
            <person name="Wang M."/>
            <person name="Liu G.H."/>
            <person name="Yang H.J."/>
            <person name="Xiao X.J."/>
            <person name="Hsiao Y.Y."/>
            <person name="Wu W.L."/>
            <person name="Chen Y.Y."/>
            <person name="Mitsuda N."/>
            <person name="Ohme-Takagi M."/>
            <person name="Luo Y.B."/>
            <person name="Van de Peer Y."/>
            <person name="Liu Z.J."/>
        </authorList>
    </citation>
    <scope>NUCLEOTIDE SEQUENCE [LARGE SCALE GENOMIC DNA]</scope>
    <source>
        <tissue evidence="2">The whole plant</tissue>
    </source>
</reference>
<feature type="signal peptide" evidence="1">
    <location>
        <begin position="1"/>
        <end position="26"/>
    </location>
</feature>
<reference evidence="2 3" key="2">
    <citation type="journal article" date="2017" name="Nature">
        <title>The Apostasia genome and the evolution of orchids.</title>
        <authorList>
            <person name="Zhang G.Q."/>
            <person name="Liu K.W."/>
            <person name="Li Z."/>
            <person name="Lohaus R."/>
            <person name="Hsiao Y.Y."/>
            <person name="Niu S.C."/>
            <person name="Wang J.Y."/>
            <person name="Lin Y.C."/>
            <person name="Xu Q."/>
            <person name="Chen L.J."/>
            <person name="Yoshida K."/>
            <person name="Fujiwara S."/>
            <person name="Wang Z.W."/>
            <person name="Zhang Y.Q."/>
            <person name="Mitsuda N."/>
            <person name="Wang M."/>
            <person name="Liu G.H."/>
            <person name="Pecoraro L."/>
            <person name="Huang H.X."/>
            <person name="Xiao X.J."/>
            <person name="Lin M."/>
            <person name="Wu X.Y."/>
            <person name="Wu W.L."/>
            <person name="Chen Y.Y."/>
            <person name="Chang S.B."/>
            <person name="Sakamoto S."/>
            <person name="Ohme-Takagi M."/>
            <person name="Yagi M."/>
            <person name="Zeng S.J."/>
            <person name="Shen C.Y."/>
            <person name="Yeh C.M."/>
            <person name="Luo Y.B."/>
            <person name="Tsai W.C."/>
            <person name="Van de Peer Y."/>
            <person name="Liu Z.J."/>
        </authorList>
    </citation>
    <scope>NUCLEOTIDE SEQUENCE [LARGE SCALE GENOMIC DNA]</scope>
    <source>
        <tissue evidence="2">The whole plant</tissue>
    </source>
</reference>
<proteinExistence type="predicted"/>